<dbReference type="PROSITE" id="PS51352">
    <property type="entry name" value="THIOREDOXIN_2"/>
    <property type="match status" value="1"/>
</dbReference>
<dbReference type="SUPFAM" id="SSF52833">
    <property type="entry name" value="Thioredoxin-like"/>
    <property type="match status" value="1"/>
</dbReference>
<dbReference type="InterPro" id="IPR013766">
    <property type="entry name" value="Thioredoxin_domain"/>
</dbReference>
<keyword evidence="2" id="KW-0813">Transport</keyword>
<evidence type="ECO:0000256" key="2">
    <source>
        <dbReference type="ARBA" id="ARBA00022448"/>
    </source>
</evidence>
<keyword evidence="10" id="KW-1185">Reference proteome</keyword>
<dbReference type="GO" id="GO:0046872">
    <property type="term" value="F:metal ion binding"/>
    <property type="evidence" value="ECO:0007669"/>
    <property type="project" value="UniProtKB-KW"/>
</dbReference>
<evidence type="ECO:0000313" key="9">
    <source>
        <dbReference type="EMBL" id="KFL29740.1"/>
    </source>
</evidence>
<evidence type="ECO:0000259" key="8">
    <source>
        <dbReference type="PROSITE" id="PS51352"/>
    </source>
</evidence>
<dbReference type="EMBL" id="JQGC01000020">
    <property type="protein sequence ID" value="KFL29740.1"/>
    <property type="molecule type" value="Genomic_DNA"/>
</dbReference>
<dbReference type="InterPro" id="IPR049299">
    <property type="entry name" value="Thio2_N"/>
</dbReference>
<evidence type="ECO:0000256" key="3">
    <source>
        <dbReference type="ARBA" id="ARBA00022723"/>
    </source>
</evidence>
<dbReference type="NCBIfam" id="NF008229">
    <property type="entry name" value="PRK10996.1"/>
    <property type="match status" value="1"/>
</dbReference>
<protein>
    <recommendedName>
        <fullName evidence="7">Thioredoxin</fullName>
    </recommendedName>
</protein>
<accession>A0A087LYN7</accession>
<organism evidence="9 10">
    <name type="scientific">Devosia riboflavina</name>
    <dbReference type="NCBI Taxonomy" id="46914"/>
    <lineage>
        <taxon>Bacteria</taxon>
        <taxon>Pseudomonadati</taxon>
        <taxon>Pseudomonadota</taxon>
        <taxon>Alphaproteobacteria</taxon>
        <taxon>Hyphomicrobiales</taxon>
        <taxon>Devosiaceae</taxon>
        <taxon>Devosia</taxon>
    </lineage>
</organism>
<keyword evidence="4" id="KW-0249">Electron transport</keyword>
<evidence type="ECO:0000256" key="6">
    <source>
        <dbReference type="ARBA" id="ARBA00023284"/>
    </source>
</evidence>
<dbReference type="RefSeq" id="WP_035085908.1">
    <property type="nucleotide sequence ID" value="NZ_JQGC01000020.1"/>
</dbReference>
<reference evidence="9 10" key="1">
    <citation type="submission" date="2014-08" db="EMBL/GenBank/DDBJ databases">
        <authorList>
            <person name="Hassan Y.I."/>
            <person name="Lepp D."/>
            <person name="Zhou T."/>
        </authorList>
    </citation>
    <scope>NUCLEOTIDE SEQUENCE [LARGE SCALE GENOMIC DNA]</scope>
    <source>
        <strain evidence="9 10">IFO13584</strain>
    </source>
</reference>
<dbReference type="PANTHER" id="PTHR45663:SF11">
    <property type="entry name" value="GEO12009P1"/>
    <property type="match status" value="1"/>
</dbReference>
<evidence type="ECO:0000256" key="5">
    <source>
        <dbReference type="ARBA" id="ARBA00023157"/>
    </source>
</evidence>
<dbReference type="GO" id="GO:0005829">
    <property type="term" value="C:cytosol"/>
    <property type="evidence" value="ECO:0007669"/>
    <property type="project" value="TreeGrafter"/>
</dbReference>
<keyword evidence="6" id="KW-0676">Redox-active center</keyword>
<dbReference type="Gene3D" id="3.40.30.10">
    <property type="entry name" value="Glutaredoxin"/>
    <property type="match status" value="1"/>
</dbReference>
<dbReference type="OrthoDB" id="9790390at2"/>
<feature type="domain" description="Thioredoxin" evidence="8">
    <location>
        <begin position="38"/>
        <end position="144"/>
    </location>
</feature>
<evidence type="ECO:0000313" key="10">
    <source>
        <dbReference type="Proteomes" id="UP000028981"/>
    </source>
</evidence>
<dbReference type="PRINTS" id="PR00421">
    <property type="entry name" value="THIOREDOXIN"/>
</dbReference>
<dbReference type="AlphaFoldDB" id="A0A087LYN7"/>
<gene>
    <name evidence="9" type="ORF">JP75_19260</name>
</gene>
<dbReference type="InterPro" id="IPR017937">
    <property type="entry name" value="Thioredoxin_CS"/>
</dbReference>
<dbReference type="GO" id="GO:0045454">
    <property type="term" value="P:cell redox homeostasis"/>
    <property type="evidence" value="ECO:0007669"/>
    <property type="project" value="TreeGrafter"/>
</dbReference>
<dbReference type="NCBIfam" id="TIGR01068">
    <property type="entry name" value="thioredoxin"/>
    <property type="match status" value="1"/>
</dbReference>
<dbReference type="CDD" id="cd02947">
    <property type="entry name" value="TRX_family"/>
    <property type="match status" value="1"/>
</dbReference>
<dbReference type="Proteomes" id="UP000028981">
    <property type="component" value="Unassembled WGS sequence"/>
</dbReference>
<evidence type="ECO:0000256" key="4">
    <source>
        <dbReference type="ARBA" id="ARBA00022982"/>
    </source>
</evidence>
<dbReference type="FunFam" id="3.40.30.10:FF:000001">
    <property type="entry name" value="Thioredoxin"/>
    <property type="match status" value="1"/>
</dbReference>
<dbReference type="STRING" id="46914.JP75_19260"/>
<dbReference type="Pfam" id="PF00085">
    <property type="entry name" value="Thioredoxin"/>
    <property type="match status" value="1"/>
</dbReference>
<dbReference type="PROSITE" id="PS00194">
    <property type="entry name" value="THIOREDOXIN_1"/>
    <property type="match status" value="1"/>
</dbReference>
<keyword evidence="5" id="KW-1015">Disulfide bond</keyword>
<dbReference type="InterPro" id="IPR036249">
    <property type="entry name" value="Thioredoxin-like_sf"/>
</dbReference>
<comment type="caution">
    <text evidence="9">The sequence shown here is derived from an EMBL/GenBank/DDBJ whole genome shotgun (WGS) entry which is preliminary data.</text>
</comment>
<dbReference type="PANTHER" id="PTHR45663">
    <property type="entry name" value="GEO12009P1"/>
    <property type="match status" value="1"/>
</dbReference>
<dbReference type="InterPro" id="IPR005746">
    <property type="entry name" value="Thioredoxin"/>
</dbReference>
<proteinExistence type="inferred from homology"/>
<dbReference type="GO" id="GO:0015035">
    <property type="term" value="F:protein-disulfide reductase activity"/>
    <property type="evidence" value="ECO:0007669"/>
    <property type="project" value="UniProtKB-UniRule"/>
</dbReference>
<dbReference type="Gene3D" id="2.30.30.380">
    <property type="entry name" value="Zn-finger domain of Sec23/24"/>
    <property type="match status" value="1"/>
</dbReference>
<sequence length="144" mass="15291">MSDLPHVVCSFCGATNRVPSSGSARSAKCGKCGVALFSGVPADVPAAILEKQIAKSDIPVVVDIWAPWCGPCRVMAPQFEAAARQAEPALRFVKLNSDENQEIASRLGIRGIPTMIMFKGGKEVARVSGAMSSSDILKWTRDEA</sequence>
<comment type="similarity">
    <text evidence="1">Belongs to the thioredoxin family.</text>
</comment>
<dbReference type="Pfam" id="PF21352">
    <property type="entry name" value="Zn_ribbon_Thio2"/>
    <property type="match status" value="1"/>
</dbReference>
<name>A0A087LYN7_9HYPH</name>
<evidence type="ECO:0000256" key="1">
    <source>
        <dbReference type="ARBA" id="ARBA00008987"/>
    </source>
</evidence>
<evidence type="ECO:0000256" key="7">
    <source>
        <dbReference type="NCBIfam" id="TIGR01068"/>
    </source>
</evidence>
<keyword evidence="3" id="KW-0479">Metal-binding</keyword>